<dbReference type="EMBL" id="AWWV01015974">
    <property type="protein sequence ID" value="OMO51024.1"/>
    <property type="molecule type" value="Genomic_DNA"/>
</dbReference>
<evidence type="ECO:0000313" key="1">
    <source>
        <dbReference type="EMBL" id="OMO51024.1"/>
    </source>
</evidence>
<comment type="caution">
    <text evidence="1">The sequence shown here is derived from an EMBL/GenBank/DDBJ whole genome shotgun (WGS) entry which is preliminary data.</text>
</comment>
<dbReference type="Gramene" id="OMO51024">
    <property type="protein sequence ID" value="OMO51024"/>
    <property type="gene ID" value="CCACVL1_30053"/>
</dbReference>
<reference evidence="1 2" key="1">
    <citation type="submission" date="2013-09" db="EMBL/GenBank/DDBJ databases">
        <title>Corchorus capsularis genome sequencing.</title>
        <authorList>
            <person name="Alam M."/>
            <person name="Haque M.S."/>
            <person name="Islam M.S."/>
            <person name="Emdad E.M."/>
            <person name="Islam M.M."/>
            <person name="Ahmed B."/>
            <person name="Halim A."/>
            <person name="Hossen Q.M.M."/>
            <person name="Hossain M.Z."/>
            <person name="Ahmed R."/>
            <person name="Khan M.M."/>
            <person name="Islam R."/>
            <person name="Rashid M.M."/>
            <person name="Khan S.A."/>
            <person name="Rahman M.S."/>
            <person name="Alam M."/>
        </authorList>
    </citation>
    <scope>NUCLEOTIDE SEQUENCE [LARGE SCALE GENOMIC DNA]</scope>
    <source>
        <strain evidence="2">cv. CVL-1</strain>
        <tissue evidence="1">Whole seedling</tissue>
    </source>
</reference>
<gene>
    <name evidence="1" type="ORF">CCACVL1_30053</name>
</gene>
<protein>
    <submittedName>
        <fullName evidence="1">Uncharacterized protein</fullName>
    </submittedName>
</protein>
<dbReference type="Proteomes" id="UP000188268">
    <property type="component" value="Unassembled WGS sequence"/>
</dbReference>
<proteinExistence type="predicted"/>
<name>A0A1R3FYW6_COCAP</name>
<organism evidence="1 2">
    <name type="scientific">Corchorus capsularis</name>
    <name type="common">Jute</name>
    <dbReference type="NCBI Taxonomy" id="210143"/>
    <lineage>
        <taxon>Eukaryota</taxon>
        <taxon>Viridiplantae</taxon>
        <taxon>Streptophyta</taxon>
        <taxon>Embryophyta</taxon>
        <taxon>Tracheophyta</taxon>
        <taxon>Spermatophyta</taxon>
        <taxon>Magnoliopsida</taxon>
        <taxon>eudicotyledons</taxon>
        <taxon>Gunneridae</taxon>
        <taxon>Pentapetalae</taxon>
        <taxon>rosids</taxon>
        <taxon>malvids</taxon>
        <taxon>Malvales</taxon>
        <taxon>Malvaceae</taxon>
        <taxon>Grewioideae</taxon>
        <taxon>Apeibeae</taxon>
        <taxon>Corchorus</taxon>
    </lineage>
</organism>
<evidence type="ECO:0000313" key="2">
    <source>
        <dbReference type="Proteomes" id="UP000188268"/>
    </source>
</evidence>
<sequence>MEMLREFAQEMTHEFMEIARD</sequence>
<keyword evidence="2" id="KW-1185">Reference proteome</keyword>
<dbReference type="AlphaFoldDB" id="A0A1R3FYW6"/>
<accession>A0A1R3FYW6</accession>